<feature type="region of interest" description="Disordered" evidence="5">
    <location>
        <begin position="1"/>
        <end position="25"/>
    </location>
</feature>
<dbReference type="PROSITE" id="PS51501">
    <property type="entry name" value="ZF_DNL"/>
    <property type="match status" value="1"/>
</dbReference>
<evidence type="ECO:0000256" key="4">
    <source>
        <dbReference type="PROSITE-ProRule" id="PRU00834"/>
    </source>
</evidence>
<sequence>RCESTTSHPAQPATSTTAPETRLDRDQVPAYELTFTCKQCSTRSSHRVSKQGYHHGTVLISCPGCKNRHLISDHMKIFSDKPLTIEDLMREKGQLVKRGSLSAEGDVEFWDDGTTTGR</sequence>
<evidence type="ECO:0000256" key="5">
    <source>
        <dbReference type="SAM" id="MobiDB-lite"/>
    </source>
</evidence>
<dbReference type="Proteomes" id="UP000799778">
    <property type="component" value="Unassembled WGS sequence"/>
</dbReference>
<evidence type="ECO:0000313" key="7">
    <source>
        <dbReference type="EMBL" id="KAF2008502.1"/>
    </source>
</evidence>
<dbReference type="RefSeq" id="XP_033376841.1">
    <property type="nucleotide sequence ID" value="XM_033522873.1"/>
</dbReference>
<dbReference type="GeneID" id="54280270"/>
<reference evidence="7" key="1">
    <citation type="journal article" date="2020" name="Stud. Mycol.">
        <title>101 Dothideomycetes genomes: a test case for predicting lifestyles and emergence of pathogens.</title>
        <authorList>
            <person name="Haridas S."/>
            <person name="Albert R."/>
            <person name="Binder M."/>
            <person name="Bloem J."/>
            <person name="Labutti K."/>
            <person name="Salamov A."/>
            <person name="Andreopoulos B."/>
            <person name="Baker S."/>
            <person name="Barry K."/>
            <person name="Bills G."/>
            <person name="Bluhm B."/>
            <person name="Cannon C."/>
            <person name="Castanera R."/>
            <person name="Culley D."/>
            <person name="Daum C."/>
            <person name="Ezra D."/>
            <person name="Gonzalez J."/>
            <person name="Henrissat B."/>
            <person name="Kuo A."/>
            <person name="Liang C."/>
            <person name="Lipzen A."/>
            <person name="Lutzoni F."/>
            <person name="Magnuson J."/>
            <person name="Mondo S."/>
            <person name="Nolan M."/>
            <person name="Ohm R."/>
            <person name="Pangilinan J."/>
            <person name="Park H.-J."/>
            <person name="Ramirez L."/>
            <person name="Alfaro M."/>
            <person name="Sun H."/>
            <person name="Tritt A."/>
            <person name="Yoshinaga Y."/>
            <person name="Zwiers L.-H."/>
            <person name="Turgeon B."/>
            <person name="Goodwin S."/>
            <person name="Spatafora J."/>
            <person name="Crous P."/>
            <person name="Grigoriev I."/>
        </authorList>
    </citation>
    <scope>NUCLEOTIDE SEQUENCE</scope>
    <source>
        <strain evidence="7">CBS 175.79</strain>
    </source>
</reference>
<keyword evidence="2 4" id="KW-0863">Zinc-finger</keyword>
<dbReference type="PANTHER" id="PTHR20922:SF13">
    <property type="entry name" value="DNL-TYPE ZINC FINGER PROTEIN"/>
    <property type="match status" value="1"/>
</dbReference>
<feature type="domain" description="DNL-type" evidence="6">
    <location>
        <begin position="26"/>
        <end position="118"/>
    </location>
</feature>
<dbReference type="GO" id="GO:0008270">
    <property type="term" value="F:zinc ion binding"/>
    <property type="evidence" value="ECO:0007669"/>
    <property type="project" value="UniProtKB-KW"/>
</dbReference>
<keyword evidence="8" id="KW-1185">Reference proteome</keyword>
<evidence type="ECO:0000256" key="3">
    <source>
        <dbReference type="ARBA" id="ARBA00022833"/>
    </source>
</evidence>
<organism evidence="7 8">
    <name type="scientific">Aaosphaeria arxii CBS 175.79</name>
    <dbReference type="NCBI Taxonomy" id="1450172"/>
    <lineage>
        <taxon>Eukaryota</taxon>
        <taxon>Fungi</taxon>
        <taxon>Dikarya</taxon>
        <taxon>Ascomycota</taxon>
        <taxon>Pezizomycotina</taxon>
        <taxon>Dothideomycetes</taxon>
        <taxon>Pleosporomycetidae</taxon>
        <taxon>Pleosporales</taxon>
        <taxon>Pleosporales incertae sedis</taxon>
        <taxon>Aaosphaeria</taxon>
    </lineage>
</organism>
<evidence type="ECO:0000256" key="2">
    <source>
        <dbReference type="ARBA" id="ARBA00022771"/>
    </source>
</evidence>
<proteinExistence type="predicted"/>
<dbReference type="InterPro" id="IPR024158">
    <property type="entry name" value="Mt_import_TIM15"/>
</dbReference>
<evidence type="ECO:0000256" key="1">
    <source>
        <dbReference type="ARBA" id="ARBA00022723"/>
    </source>
</evidence>
<dbReference type="GO" id="GO:0051087">
    <property type="term" value="F:protein-folding chaperone binding"/>
    <property type="evidence" value="ECO:0007669"/>
    <property type="project" value="TreeGrafter"/>
</dbReference>
<accession>A0A6A5X6F6</accession>
<dbReference type="InterPro" id="IPR007853">
    <property type="entry name" value="Znf_DNL-typ"/>
</dbReference>
<gene>
    <name evidence="7" type="ORF">BU24DRAFT_315482</name>
</gene>
<dbReference type="AlphaFoldDB" id="A0A6A5X6F6"/>
<dbReference type="EMBL" id="ML978083">
    <property type="protein sequence ID" value="KAF2008502.1"/>
    <property type="molecule type" value="Genomic_DNA"/>
</dbReference>
<feature type="non-terminal residue" evidence="7">
    <location>
        <position position="118"/>
    </location>
</feature>
<name>A0A6A5X6F6_9PLEO</name>
<dbReference type="GO" id="GO:0006457">
    <property type="term" value="P:protein folding"/>
    <property type="evidence" value="ECO:0007669"/>
    <property type="project" value="TreeGrafter"/>
</dbReference>
<dbReference type="GO" id="GO:0050821">
    <property type="term" value="P:protein stabilization"/>
    <property type="evidence" value="ECO:0007669"/>
    <property type="project" value="TreeGrafter"/>
</dbReference>
<dbReference type="GO" id="GO:0030150">
    <property type="term" value="P:protein import into mitochondrial matrix"/>
    <property type="evidence" value="ECO:0007669"/>
    <property type="project" value="TreeGrafter"/>
</dbReference>
<dbReference type="GO" id="GO:0005739">
    <property type="term" value="C:mitochondrion"/>
    <property type="evidence" value="ECO:0007669"/>
    <property type="project" value="TreeGrafter"/>
</dbReference>
<feature type="non-terminal residue" evidence="7">
    <location>
        <position position="1"/>
    </location>
</feature>
<evidence type="ECO:0000259" key="6">
    <source>
        <dbReference type="PROSITE" id="PS51501"/>
    </source>
</evidence>
<dbReference type="PANTHER" id="PTHR20922">
    <property type="entry name" value="DNL-TYPE ZINC FINGER PROTEIN"/>
    <property type="match status" value="1"/>
</dbReference>
<feature type="compositionally biased region" description="Polar residues" evidence="5">
    <location>
        <begin position="1"/>
        <end position="19"/>
    </location>
</feature>
<dbReference type="Pfam" id="PF05180">
    <property type="entry name" value="zf-DNL"/>
    <property type="match status" value="1"/>
</dbReference>
<protein>
    <submittedName>
        <fullName evidence="7">Zf-DNL-domain-containing protein</fullName>
    </submittedName>
</protein>
<dbReference type="OrthoDB" id="512667at2759"/>
<keyword evidence="1" id="KW-0479">Metal-binding</keyword>
<evidence type="ECO:0000313" key="8">
    <source>
        <dbReference type="Proteomes" id="UP000799778"/>
    </source>
</evidence>
<keyword evidence="3" id="KW-0862">Zinc</keyword>